<dbReference type="AlphaFoldDB" id="A0A7C4ETU9"/>
<feature type="compositionally biased region" description="Polar residues" evidence="1">
    <location>
        <begin position="45"/>
        <end position="54"/>
    </location>
</feature>
<organism evidence="2">
    <name type="scientific">Desulfomonile tiedjei</name>
    <dbReference type="NCBI Taxonomy" id="2358"/>
    <lineage>
        <taxon>Bacteria</taxon>
        <taxon>Pseudomonadati</taxon>
        <taxon>Thermodesulfobacteriota</taxon>
        <taxon>Desulfomonilia</taxon>
        <taxon>Desulfomonilales</taxon>
        <taxon>Desulfomonilaceae</taxon>
        <taxon>Desulfomonile</taxon>
    </lineage>
</organism>
<comment type="caution">
    <text evidence="2">The sequence shown here is derived from an EMBL/GenBank/DDBJ whole genome shotgun (WGS) entry which is preliminary data.</text>
</comment>
<evidence type="ECO:0000313" key="2">
    <source>
        <dbReference type="EMBL" id="HGH60254.1"/>
    </source>
</evidence>
<sequence>MGTKTLALVFVGVVLATSLTYGWDNLRPPRTAAGTAASQSIAAPQSYSSSNQSAAPPVPNTPQGSIPNDVSAPVDASGWPVYPYPSYHNPFYTENAARDLFSGTVDWIIGFPTTVMDRLSNFLDRKVFPQTPATHGARSPNPNGVQPLYVAPEKPATLPPAKPYVRDDAKGR</sequence>
<protein>
    <submittedName>
        <fullName evidence="2">Uncharacterized protein</fullName>
    </submittedName>
</protein>
<evidence type="ECO:0000256" key="1">
    <source>
        <dbReference type="SAM" id="MobiDB-lite"/>
    </source>
</evidence>
<feature type="region of interest" description="Disordered" evidence="1">
    <location>
        <begin position="34"/>
        <end position="71"/>
    </location>
</feature>
<feature type="region of interest" description="Disordered" evidence="1">
    <location>
        <begin position="131"/>
        <end position="172"/>
    </location>
</feature>
<feature type="compositionally biased region" description="Low complexity" evidence="1">
    <location>
        <begin position="34"/>
        <end position="43"/>
    </location>
</feature>
<proteinExistence type="predicted"/>
<gene>
    <name evidence="2" type="ORF">ENV54_03025</name>
</gene>
<reference evidence="2" key="1">
    <citation type="journal article" date="2020" name="mSystems">
        <title>Genome- and Community-Level Interaction Insights into Carbon Utilization and Element Cycling Functions of Hydrothermarchaeota in Hydrothermal Sediment.</title>
        <authorList>
            <person name="Zhou Z."/>
            <person name="Liu Y."/>
            <person name="Xu W."/>
            <person name="Pan J."/>
            <person name="Luo Z.H."/>
            <person name="Li M."/>
        </authorList>
    </citation>
    <scope>NUCLEOTIDE SEQUENCE [LARGE SCALE GENOMIC DNA]</scope>
    <source>
        <strain evidence="2">SpSt-769</strain>
    </source>
</reference>
<dbReference type="EMBL" id="DTGT01000098">
    <property type="protein sequence ID" value="HGH60254.1"/>
    <property type="molecule type" value="Genomic_DNA"/>
</dbReference>
<accession>A0A7C4ETU9</accession>
<name>A0A7C4ETU9_9BACT</name>